<dbReference type="GO" id="GO:0009229">
    <property type="term" value="P:thiamine diphosphate biosynthetic process"/>
    <property type="evidence" value="ECO:0007669"/>
    <property type="project" value="UniProtKB-UniPathway"/>
</dbReference>
<comment type="pathway">
    <text evidence="1">Cofactor biosynthesis; thiamine diphosphate biosynthesis.</text>
</comment>
<dbReference type="InterPro" id="IPR004399">
    <property type="entry name" value="HMP/HMP-P_kinase_dom"/>
</dbReference>
<evidence type="ECO:0000313" key="5">
    <source>
        <dbReference type="Proteomes" id="UP000238220"/>
    </source>
</evidence>
<comment type="caution">
    <text evidence="4">The sequence shown here is derived from an EMBL/GenBank/DDBJ whole genome shotgun (WGS) entry which is preliminary data.</text>
</comment>
<accession>A0A2S5TFY1</accession>
<dbReference type="AlphaFoldDB" id="A0A2S5TFY1"/>
<evidence type="ECO:0000313" key="4">
    <source>
        <dbReference type="EMBL" id="PPE73859.1"/>
    </source>
</evidence>
<dbReference type="UniPathway" id="UPA00060">
    <property type="reaction ID" value="UER00138"/>
</dbReference>
<dbReference type="PANTHER" id="PTHR20858">
    <property type="entry name" value="PHOSPHOMETHYLPYRIMIDINE KINASE"/>
    <property type="match status" value="1"/>
</dbReference>
<dbReference type="InterPro" id="IPR029056">
    <property type="entry name" value="Ribokinase-like"/>
</dbReference>
<protein>
    <recommendedName>
        <fullName evidence="2">hydroxymethylpyrimidine kinase</fullName>
        <ecNumber evidence="2">2.7.1.49</ecNumber>
    </recommendedName>
</protein>
<dbReference type="EC" id="2.7.1.49" evidence="2"/>
<feature type="domain" description="Pyridoxamine kinase/Phosphomethylpyrimidine kinase" evidence="3">
    <location>
        <begin position="16"/>
        <end position="245"/>
    </location>
</feature>
<dbReference type="RefSeq" id="WP_104230374.1">
    <property type="nucleotide sequence ID" value="NZ_PSNW01000005.1"/>
</dbReference>
<evidence type="ECO:0000256" key="2">
    <source>
        <dbReference type="ARBA" id="ARBA00012135"/>
    </source>
</evidence>
<keyword evidence="4" id="KW-0418">Kinase</keyword>
<dbReference type="Gene3D" id="3.40.1190.20">
    <property type="match status" value="1"/>
</dbReference>
<dbReference type="CDD" id="cd01169">
    <property type="entry name" value="HMPP_kinase"/>
    <property type="match status" value="1"/>
</dbReference>
<keyword evidence="4" id="KW-0808">Transferase</keyword>
<dbReference type="GO" id="GO:0008902">
    <property type="term" value="F:hydroxymethylpyrimidine kinase activity"/>
    <property type="evidence" value="ECO:0007669"/>
    <property type="project" value="UniProtKB-EC"/>
</dbReference>
<gene>
    <name evidence="4" type="ORF">C3942_10680</name>
</gene>
<dbReference type="SUPFAM" id="SSF53613">
    <property type="entry name" value="Ribokinase-like"/>
    <property type="match status" value="1"/>
</dbReference>
<proteinExistence type="predicted"/>
<sequence length="254" mass="26177">MNPIRTPCVLCLSGHDPTGGAGLTADTEAIGALGGHALGVITANTVQDTSDVRRVAAVPPILIAAQIEALAADCRIDAIKIGLLGDAAQVDPILDCIRRLRVPVVLDPVLRAGGGAHLVRSELLLALKERLLPQVTVLTPNAAEARLLGGGEDGAALLATGLAHLLVTRGDEPGGNVVNTWYQAGRAPRDFEWPRLAQRFHGAGCTLAAAIAALLAAGKPVAEALEQAQAYTHRALSRAYPVGGGRLIPGRRAA</sequence>
<name>A0A2S5TFY1_9GAMM</name>
<dbReference type="EMBL" id="PSNW01000005">
    <property type="protein sequence ID" value="PPE73859.1"/>
    <property type="molecule type" value="Genomic_DNA"/>
</dbReference>
<dbReference type="PANTHER" id="PTHR20858:SF17">
    <property type="entry name" value="HYDROXYMETHYLPYRIMIDINE_PHOSPHOMETHYLPYRIMIDINE KINASE THI20-RELATED"/>
    <property type="match status" value="1"/>
</dbReference>
<dbReference type="GO" id="GO:0005829">
    <property type="term" value="C:cytosol"/>
    <property type="evidence" value="ECO:0007669"/>
    <property type="project" value="TreeGrafter"/>
</dbReference>
<evidence type="ECO:0000259" key="3">
    <source>
        <dbReference type="Pfam" id="PF08543"/>
    </source>
</evidence>
<dbReference type="OrthoDB" id="9810880at2"/>
<dbReference type="GO" id="GO:0008972">
    <property type="term" value="F:phosphomethylpyrimidine kinase activity"/>
    <property type="evidence" value="ECO:0007669"/>
    <property type="project" value="InterPro"/>
</dbReference>
<dbReference type="Proteomes" id="UP000238220">
    <property type="component" value="Unassembled WGS sequence"/>
</dbReference>
<reference evidence="4 5" key="1">
    <citation type="submission" date="2018-02" db="EMBL/GenBank/DDBJ databases">
        <title>Genome sequencing of Solimonas sp. HR-BB.</title>
        <authorList>
            <person name="Lee Y."/>
            <person name="Jeon C.O."/>
        </authorList>
    </citation>
    <scope>NUCLEOTIDE SEQUENCE [LARGE SCALE GENOMIC DNA]</scope>
    <source>
        <strain evidence="4 5">HR-BB</strain>
    </source>
</reference>
<evidence type="ECO:0000256" key="1">
    <source>
        <dbReference type="ARBA" id="ARBA00004948"/>
    </source>
</evidence>
<dbReference type="Pfam" id="PF08543">
    <property type="entry name" value="Phos_pyr_kin"/>
    <property type="match status" value="1"/>
</dbReference>
<keyword evidence="5" id="KW-1185">Reference proteome</keyword>
<organism evidence="4 5">
    <name type="scientific">Solimonas fluminis</name>
    <dbReference type="NCBI Taxonomy" id="2086571"/>
    <lineage>
        <taxon>Bacteria</taxon>
        <taxon>Pseudomonadati</taxon>
        <taxon>Pseudomonadota</taxon>
        <taxon>Gammaproteobacteria</taxon>
        <taxon>Nevskiales</taxon>
        <taxon>Nevskiaceae</taxon>
        <taxon>Solimonas</taxon>
    </lineage>
</organism>
<dbReference type="GO" id="GO:0009228">
    <property type="term" value="P:thiamine biosynthetic process"/>
    <property type="evidence" value="ECO:0007669"/>
    <property type="project" value="InterPro"/>
</dbReference>
<dbReference type="InterPro" id="IPR013749">
    <property type="entry name" value="PM/HMP-P_kinase-1"/>
</dbReference>